<dbReference type="Proteomes" id="UP001187192">
    <property type="component" value="Unassembled WGS sequence"/>
</dbReference>
<dbReference type="EMBL" id="BTGU01000019">
    <property type="protein sequence ID" value="GMN45138.1"/>
    <property type="molecule type" value="Genomic_DNA"/>
</dbReference>
<dbReference type="AlphaFoldDB" id="A0AA87ZZB4"/>
<evidence type="ECO:0000313" key="1">
    <source>
        <dbReference type="EMBL" id="GMN45138.1"/>
    </source>
</evidence>
<sequence length="271" mass="31473">MPYRDPEIYNDMYMRRYSSYVVAWHAYPHESMDHYCQREALPPEVRQFTPPSIIEMTLYNIIDAIMEAKIRVHIIHGATPEDEHPFMPVYDAGIREPVFQGGPILPEDPIPALPIQEIHLQEKEADANDIELDPADFLADPEETPEYSPVSSLLVICDGRLWKRAQWTVKLWAGHHSTYLSTKLSHLIRKLSYLDSGPNRPSADRYNTRVYFSKHVAVSIPHFTVRSTSLLQYCIRDCWQVAYLQHRPKEWLKAAVRSNSNHETQSLTWSS</sequence>
<evidence type="ECO:0000313" key="2">
    <source>
        <dbReference type="Proteomes" id="UP001187192"/>
    </source>
</evidence>
<proteinExistence type="predicted"/>
<name>A0AA87ZZB4_FICCA</name>
<accession>A0AA87ZZB4</accession>
<organism evidence="1 2">
    <name type="scientific">Ficus carica</name>
    <name type="common">Common fig</name>
    <dbReference type="NCBI Taxonomy" id="3494"/>
    <lineage>
        <taxon>Eukaryota</taxon>
        <taxon>Viridiplantae</taxon>
        <taxon>Streptophyta</taxon>
        <taxon>Embryophyta</taxon>
        <taxon>Tracheophyta</taxon>
        <taxon>Spermatophyta</taxon>
        <taxon>Magnoliopsida</taxon>
        <taxon>eudicotyledons</taxon>
        <taxon>Gunneridae</taxon>
        <taxon>Pentapetalae</taxon>
        <taxon>rosids</taxon>
        <taxon>fabids</taxon>
        <taxon>Rosales</taxon>
        <taxon>Moraceae</taxon>
        <taxon>Ficeae</taxon>
        <taxon>Ficus</taxon>
    </lineage>
</organism>
<comment type="caution">
    <text evidence="1">The sequence shown here is derived from an EMBL/GenBank/DDBJ whole genome shotgun (WGS) entry which is preliminary data.</text>
</comment>
<protein>
    <submittedName>
        <fullName evidence="1">Uncharacterized protein</fullName>
    </submittedName>
</protein>
<keyword evidence="2" id="KW-1185">Reference proteome</keyword>
<gene>
    <name evidence="1" type="ORF">TIFTF001_014311</name>
</gene>
<reference evidence="1" key="1">
    <citation type="submission" date="2023-07" db="EMBL/GenBank/DDBJ databases">
        <title>draft genome sequence of fig (Ficus carica).</title>
        <authorList>
            <person name="Takahashi T."/>
            <person name="Nishimura K."/>
        </authorList>
    </citation>
    <scope>NUCLEOTIDE SEQUENCE</scope>
</reference>